<dbReference type="AlphaFoldDB" id="A0A3N0Y4N4"/>
<accession>A0A3N0Y4N4</accession>
<gene>
    <name evidence="5" type="ORF">DPX16_9814</name>
</gene>
<dbReference type="Pfam" id="PF00076">
    <property type="entry name" value="RRM_1"/>
    <property type="match status" value="1"/>
</dbReference>
<proteinExistence type="predicted"/>
<dbReference type="SMART" id="SM00360">
    <property type="entry name" value="RRM"/>
    <property type="match status" value="1"/>
</dbReference>
<dbReference type="EMBL" id="RJVU01053127">
    <property type="protein sequence ID" value="ROL40820.1"/>
    <property type="molecule type" value="Genomic_DNA"/>
</dbReference>
<evidence type="ECO:0000313" key="5">
    <source>
        <dbReference type="EMBL" id="ROL40820.1"/>
    </source>
</evidence>
<feature type="domain" description="RRM" evidence="4">
    <location>
        <begin position="1"/>
        <end position="74"/>
    </location>
</feature>
<dbReference type="InterPro" id="IPR035979">
    <property type="entry name" value="RBD_domain_sf"/>
</dbReference>
<evidence type="ECO:0000259" key="4">
    <source>
        <dbReference type="PROSITE" id="PS50102"/>
    </source>
</evidence>
<evidence type="ECO:0000256" key="1">
    <source>
        <dbReference type="ARBA" id="ARBA00022737"/>
    </source>
</evidence>
<evidence type="ECO:0000313" key="6">
    <source>
        <dbReference type="Proteomes" id="UP000281406"/>
    </source>
</evidence>
<dbReference type="OrthoDB" id="410044at2759"/>
<dbReference type="PROSITE" id="PS50102">
    <property type="entry name" value="RRM"/>
    <property type="match status" value="1"/>
</dbReference>
<dbReference type="PANTHER" id="PTHR24012">
    <property type="entry name" value="RNA BINDING PROTEIN"/>
    <property type="match status" value="1"/>
</dbReference>
<keyword evidence="1" id="KW-0677">Repeat</keyword>
<dbReference type="InterPro" id="IPR012677">
    <property type="entry name" value="Nucleotide-bd_a/b_plait_sf"/>
</dbReference>
<reference evidence="5 6" key="1">
    <citation type="submission" date="2018-10" db="EMBL/GenBank/DDBJ databases">
        <title>Genome assembly for a Yunnan-Guizhou Plateau 3E fish, Anabarilius grahami (Regan), and its evolutionary and genetic applications.</title>
        <authorList>
            <person name="Jiang W."/>
        </authorList>
    </citation>
    <scope>NUCLEOTIDE SEQUENCE [LARGE SCALE GENOMIC DNA]</scope>
    <source>
        <strain evidence="5">AG-KIZ</strain>
        <tissue evidence="5">Muscle</tissue>
    </source>
</reference>
<dbReference type="InterPro" id="IPR000504">
    <property type="entry name" value="RRM_dom"/>
</dbReference>
<keyword evidence="2 3" id="KW-0694">RNA-binding</keyword>
<organism evidence="5 6">
    <name type="scientific">Anabarilius grahami</name>
    <name type="common">Kanglang fish</name>
    <name type="synonym">Barilius grahami</name>
    <dbReference type="NCBI Taxonomy" id="495550"/>
    <lineage>
        <taxon>Eukaryota</taxon>
        <taxon>Metazoa</taxon>
        <taxon>Chordata</taxon>
        <taxon>Craniata</taxon>
        <taxon>Vertebrata</taxon>
        <taxon>Euteleostomi</taxon>
        <taxon>Actinopterygii</taxon>
        <taxon>Neopterygii</taxon>
        <taxon>Teleostei</taxon>
        <taxon>Ostariophysi</taxon>
        <taxon>Cypriniformes</taxon>
        <taxon>Xenocyprididae</taxon>
        <taxon>Xenocypridinae</taxon>
        <taxon>Xenocypridinae incertae sedis</taxon>
        <taxon>Anabarilius</taxon>
    </lineage>
</organism>
<name>A0A3N0Y4N4_ANAGA</name>
<dbReference type="Gene3D" id="3.30.70.330">
    <property type="match status" value="1"/>
</dbReference>
<keyword evidence="6" id="KW-1185">Reference proteome</keyword>
<dbReference type="SUPFAM" id="SSF54928">
    <property type="entry name" value="RNA-binding domain, RBD"/>
    <property type="match status" value="1"/>
</dbReference>
<protein>
    <submittedName>
        <fullName evidence="5">CUGBP Elav-like family member 5</fullName>
    </submittedName>
</protein>
<evidence type="ECO:0000256" key="3">
    <source>
        <dbReference type="PROSITE-ProRule" id="PRU00176"/>
    </source>
</evidence>
<evidence type="ECO:0000256" key="2">
    <source>
        <dbReference type="ARBA" id="ARBA00022884"/>
    </source>
</evidence>
<dbReference type="Proteomes" id="UP000281406">
    <property type="component" value="Unassembled WGS sequence"/>
</dbReference>
<dbReference type="GO" id="GO:0003723">
    <property type="term" value="F:RNA binding"/>
    <property type="evidence" value="ECO:0007669"/>
    <property type="project" value="UniProtKB-UniRule"/>
</dbReference>
<sequence length="189" mass="21176">MLNKQQTEEDVYRLFEPYGVIEECTVLRGPDGNSKGCAFVKFSTHAEAQSAISALHGSQTMPHSHEVRATYSDLIFQLQKLRLNAFACFWTKRGVRMHMHKYEEHIKLERAGLSQGFDVCFIPRTAAPCALPISCFGRGAIKNLHCHVVKQIARLQEGLVQRKTRDEITPGEGWEGQGTLAPCFGLIST</sequence>
<comment type="caution">
    <text evidence="5">The sequence shown here is derived from an EMBL/GenBank/DDBJ whole genome shotgun (WGS) entry which is preliminary data.</text>
</comment>